<evidence type="ECO:0000313" key="2">
    <source>
        <dbReference type="EMBL" id="CAB0031627.1"/>
    </source>
</evidence>
<evidence type="ECO:0000256" key="1">
    <source>
        <dbReference type="SAM" id="MobiDB-lite"/>
    </source>
</evidence>
<evidence type="ECO:0000313" key="3">
    <source>
        <dbReference type="Proteomes" id="UP000479190"/>
    </source>
</evidence>
<proteinExistence type="predicted"/>
<feature type="compositionally biased region" description="Basic and acidic residues" evidence="1">
    <location>
        <begin position="304"/>
        <end position="317"/>
    </location>
</feature>
<keyword evidence="3" id="KW-1185">Reference proteome</keyword>
<name>A0A6H5I5F5_9HYME</name>
<feature type="region of interest" description="Disordered" evidence="1">
    <location>
        <begin position="304"/>
        <end position="331"/>
    </location>
</feature>
<dbReference type="Proteomes" id="UP000479190">
    <property type="component" value="Unassembled WGS sequence"/>
</dbReference>
<sequence>MLKTEVKDLKMEMGYLSVDGGECWARWSWPAMSKLTHLLVEVTSALPRTLVAVLQPERLCRIIECTPLFLLALKPRARLHIQDRCSLRLDHLQTPPCALLTWPQPRAPARTHAPRFPLRARYRPRSPLYLPTPDVLRWVAPTASTAPCALAHPLDHATHSPSLTRPTPPLRDDVLAPHYHQSQCPSGCCFRAGSHIALSSPNRARISNRISRSRNLFTNIIHIQPVHHITTSHARLGRARNGTTVPFSHDGQCCGSTRAHRRDGNEAYGRHYQCVRRVYGQVKWTTPSLRGVLVDKRDCRPSGAHACEREGSPREHVVGQMKAPPKRAMPPQDVLHSAIKTMLEQTMRRG</sequence>
<organism evidence="2 3">
    <name type="scientific">Trichogramma brassicae</name>
    <dbReference type="NCBI Taxonomy" id="86971"/>
    <lineage>
        <taxon>Eukaryota</taxon>
        <taxon>Metazoa</taxon>
        <taxon>Ecdysozoa</taxon>
        <taxon>Arthropoda</taxon>
        <taxon>Hexapoda</taxon>
        <taxon>Insecta</taxon>
        <taxon>Pterygota</taxon>
        <taxon>Neoptera</taxon>
        <taxon>Endopterygota</taxon>
        <taxon>Hymenoptera</taxon>
        <taxon>Apocrita</taxon>
        <taxon>Proctotrupomorpha</taxon>
        <taxon>Chalcidoidea</taxon>
        <taxon>Trichogrammatidae</taxon>
        <taxon>Trichogramma</taxon>
    </lineage>
</organism>
<protein>
    <submittedName>
        <fullName evidence="2">Uncharacterized protein</fullName>
    </submittedName>
</protein>
<reference evidence="2 3" key="1">
    <citation type="submission" date="2020-02" db="EMBL/GenBank/DDBJ databases">
        <authorList>
            <person name="Ferguson B K."/>
        </authorList>
    </citation>
    <scope>NUCLEOTIDE SEQUENCE [LARGE SCALE GENOMIC DNA]</scope>
</reference>
<gene>
    <name evidence="2" type="ORF">TBRA_LOCUS3594</name>
</gene>
<dbReference type="AlphaFoldDB" id="A0A6H5I5F5"/>
<dbReference type="EMBL" id="CADCXV010000649">
    <property type="protein sequence ID" value="CAB0031627.1"/>
    <property type="molecule type" value="Genomic_DNA"/>
</dbReference>
<accession>A0A6H5I5F5</accession>